<comment type="caution">
    <text evidence="2">The sequence shown here is derived from an EMBL/GenBank/DDBJ whole genome shotgun (WGS) entry which is preliminary data.</text>
</comment>
<evidence type="ECO:0000256" key="1">
    <source>
        <dbReference type="SAM" id="Phobius"/>
    </source>
</evidence>
<keyword evidence="3" id="KW-1185">Reference proteome</keyword>
<evidence type="ECO:0000313" key="2">
    <source>
        <dbReference type="EMBL" id="KAJ8962372.1"/>
    </source>
</evidence>
<gene>
    <name evidence="2" type="ORF">NQ318_018356</name>
</gene>
<accession>A0AAV8ZF93</accession>
<feature type="transmembrane region" description="Helical" evidence="1">
    <location>
        <begin position="12"/>
        <end position="33"/>
    </location>
</feature>
<protein>
    <submittedName>
        <fullName evidence="2">Uncharacterized protein</fullName>
    </submittedName>
</protein>
<name>A0AAV8ZF93_9CUCU</name>
<evidence type="ECO:0000313" key="3">
    <source>
        <dbReference type="Proteomes" id="UP001162162"/>
    </source>
</evidence>
<keyword evidence="1" id="KW-0812">Transmembrane</keyword>
<keyword evidence="1" id="KW-0472">Membrane</keyword>
<proteinExistence type="predicted"/>
<dbReference type="Proteomes" id="UP001162162">
    <property type="component" value="Unassembled WGS sequence"/>
</dbReference>
<dbReference type="AlphaFoldDB" id="A0AAV8ZF93"/>
<dbReference type="EMBL" id="JAPWTK010000003">
    <property type="protein sequence ID" value="KAJ8962372.1"/>
    <property type="molecule type" value="Genomic_DNA"/>
</dbReference>
<organism evidence="2 3">
    <name type="scientific">Aromia moschata</name>
    <dbReference type="NCBI Taxonomy" id="1265417"/>
    <lineage>
        <taxon>Eukaryota</taxon>
        <taxon>Metazoa</taxon>
        <taxon>Ecdysozoa</taxon>
        <taxon>Arthropoda</taxon>
        <taxon>Hexapoda</taxon>
        <taxon>Insecta</taxon>
        <taxon>Pterygota</taxon>
        <taxon>Neoptera</taxon>
        <taxon>Endopterygota</taxon>
        <taxon>Coleoptera</taxon>
        <taxon>Polyphaga</taxon>
        <taxon>Cucujiformia</taxon>
        <taxon>Chrysomeloidea</taxon>
        <taxon>Cerambycidae</taxon>
        <taxon>Cerambycinae</taxon>
        <taxon>Callichromatini</taxon>
        <taxon>Aromia</taxon>
    </lineage>
</organism>
<reference evidence="2" key="1">
    <citation type="journal article" date="2023" name="Insect Mol. Biol.">
        <title>Genome sequencing provides insights into the evolution of gene families encoding plant cell wall-degrading enzymes in longhorned beetles.</title>
        <authorList>
            <person name="Shin N.R."/>
            <person name="Okamura Y."/>
            <person name="Kirsch R."/>
            <person name="Pauchet Y."/>
        </authorList>
    </citation>
    <scope>NUCLEOTIDE SEQUENCE</scope>
    <source>
        <strain evidence="2">AMC_N1</strain>
    </source>
</reference>
<keyword evidence="1" id="KW-1133">Transmembrane helix</keyword>
<sequence>MHIQARRLLCRHYYPEGGWGWVIAVCAVLVHIINHGFQISCSQLVAPAAFKFHVPKTDPAEILTVGIFITYPKRIFLLKLQHGNVMPHNFLTIFINCKLISHIALQFS</sequence>